<feature type="domain" description="EamA" evidence="3">
    <location>
        <begin position="72"/>
        <end position="201"/>
    </location>
</feature>
<accession>A0ABM6WRC7</accession>
<evidence type="ECO:0000313" key="5">
    <source>
        <dbReference type="Proteomes" id="UP000249922"/>
    </source>
</evidence>
<protein>
    <recommendedName>
        <fullName evidence="3">EamA domain-containing protein</fullName>
    </recommendedName>
</protein>
<proteinExistence type="predicted"/>
<dbReference type="InterPro" id="IPR000620">
    <property type="entry name" value="EamA_dom"/>
</dbReference>
<feature type="transmembrane region" description="Helical" evidence="2">
    <location>
        <begin position="102"/>
        <end position="122"/>
    </location>
</feature>
<keyword evidence="5" id="KW-1185">Reference proteome</keyword>
<dbReference type="SUPFAM" id="SSF103481">
    <property type="entry name" value="Multidrug resistance efflux transporter EmrE"/>
    <property type="match status" value="1"/>
</dbReference>
<dbReference type="InterPro" id="IPR037185">
    <property type="entry name" value="EmrE-like"/>
</dbReference>
<evidence type="ECO:0000256" key="2">
    <source>
        <dbReference type="SAM" id="Phobius"/>
    </source>
</evidence>
<name>A0ABM6WRC7_9RHOB</name>
<evidence type="ECO:0000259" key="3">
    <source>
        <dbReference type="Pfam" id="PF00892"/>
    </source>
</evidence>
<dbReference type="PANTHER" id="PTHR22911:SF103">
    <property type="entry name" value="BLR2811 PROTEIN"/>
    <property type="match status" value="1"/>
</dbReference>
<dbReference type="EMBL" id="CP030239">
    <property type="protein sequence ID" value="AWX93158.1"/>
    <property type="molecule type" value="Genomic_DNA"/>
</dbReference>
<feature type="transmembrane region" description="Helical" evidence="2">
    <location>
        <begin position="159"/>
        <end position="179"/>
    </location>
</feature>
<dbReference type="PANTHER" id="PTHR22911">
    <property type="entry name" value="ACYL-MALONYL CONDENSING ENZYME-RELATED"/>
    <property type="match status" value="1"/>
</dbReference>
<evidence type="ECO:0000256" key="1">
    <source>
        <dbReference type="SAM" id="MobiDB-lite"/>
    </source>
</evidence>
<feature type="transmembrane region" description="Helical" evidence="2">
    <location>
        <begin position="128"/>
        <end position="147"/>
    </location>
</feature>
<feature type="region of interest" description="Disordered" evidence="1">
    <location>
        <begin position="1"/>
        <end position="46"/>
    </location>
</feature>
<feature type="transmembrane region" description="Helical" evidence="2">
    <location>
        <begin position="185"/>
        <end position="204"/>
    </location>
</feature>
<gene>
    <name evidence="4" type="ORF">DPM13_08325</name>
</gene>
<feature type="compositionally biased region" description="Basic and acidic residues" evidence="1">
    <location>
        <begin position="8"/>
        <end position="34"/>
    </location>
</feature>
<evidence type="ECO:0000313" key="4">
    <source>
        <dbReference type="EMBL" id="AWX93158.1"/>
    </source>
</evidence>
<organism evidence="4 5">
    <name type="scientific">Paracoccus mutanolyticus</name>
    <dbReference type="NCBI Taxonomy" id="1499308"/>
    <lineage>
        <taxon>Bacteria</taxon>
        <taxon>Pseudomonadati</taxon>
        <taxon>Pseudomonadota</taxon>
        <taxon>Alphaproteobacteria</taxon>
        <taxon>Rhodobacterales</taxon>
        <taxon>Paracoccaceae</taxon>
        <taxon>Paracoccus</taxon>
    </lineage>
</organism>
<keyword evidence="2" id="KW-0812">Transmembrane</keyword>
<reference evidence="4 5" key="1">
    <citation type="submission" date="2018-06" db="EMBL/GenBank/DDBJ databases">
        <title>Complete genome sequence of Paracoccus mutanolyticus strain RSP-02 isolated from cellulosic waste.</title>
        <authorList>
            <person name="Amrutha R.N."/>
            <person name="Shrivastav A."/>
            <person name="Buddana S.K."/>
            <person name="Deshpande U."/>
            <person name="Prakasham R.S."/>
        </authorList>
    </citation>
    <scope>NUCLEOTIDE SEQUENCE [LARGE SCALE GENOMIC DNA]</scope>
    <source>
        <strain evidence="4 5">RSP-02</strain>
    </source>
</reference>
<keyword evidence="2" id="KW-0472">Membrane</keyword>
<keyword evidence="2" id="KW-1133">Transmembrane helix</keyword>
<dbReference type="Pfam" id="PF00892">
    <property type="entry name" value="EamA"/>
    <property type="match status" value="1"/>
</dbReference>
<dbReference type="Proteomes" id="UP000249922">
    <property type="component" value="Chromosome"/>
</dbReference>
<sequence>MPAGQHGAELRRAELSAADDRHRDHVRKPGDRDPAGGAAAGRTGRADAVRRHPAGFLGVLIVVSPWDAELHWAIFLSLGSCICTSVYFILSRMLAREATATQQIWASGIATLFLAPLAFWQWQEPSGPLVVLMMCLIGLFGASSHSLVTLAHRMADASVLAPVVYLQLLFATIGGYLVFHQVPGASTLLGAMVIIAGGVLLWLSGRRKRIAAIRTSAIAISSEQSERKLKEDR</sequence>
<feature type="transmembrane region" description="Helical" evidence="2">
    <location>
        <begin position="70"/>
        <end position="90"/>
    </location>
</feature>